<sequence>MGYRNTLGGIGQHPPICPSCFKCNECRRGLDTTTMAEHSGEVYCRNCHNRMFGPGATRIEASSAYAVNQRPETRYTSVLEEGGGTAPPLPQRGLPPQTPPRVGGAMAGYKRATDVSPSSVFSSGRRKFNLPTSKDMCPRCDKTIYHAEKVVGPGGPWHRACFKCKQCNSALSSTTLTEHDGEAFCRNCYTKLFSPRGYNIGGSTESILQRNTTFVRSRAIAESPPISPTRRRETLASQDQNSLAAAYLRSSSPSVFDSAVAAAASAAVSGQPGRGRPMTPLSGGLSPMQRPVSARGASGSLAYGRSFKPKVFGVGAPPPDICPRCNTTIYAAEMGTAAGRKYHKRCIRCKTCDSSIGSLQITEREGEIYCKQCYARDFGPKGYRPSLGTSINDY</sequence>
<evidence type="ECO:0000313" key="2">
    <source>
        <dbReference type="Proteomes" id="UP001140066"/>
    </source>
</evidence>
<accession>A0ACC1KL09</accession>
<evidence type="ECO:0000313" key="1">
    <source>
        <dbReference type="EMBL" id="KAJ2791389.1"/>
    </source>
</evidence>
<name>A0ACC1KL09_9FUNG</name>
<dbReference type="Proteomes" id="UP001140066">
    <property type="component" value="Unassembled WGS sequence"/>
</dbReference>
<reference evidence="1" key="1">
    <citation type="submission" date="2022-07" db="EMBL/GenBank/DDBJ databases">
        <title>Phylogenomic reconstructions and comparative analyses of Kickxellomycotina fungi.</title>
        <authorList>
            <person name="Reynolds N.K."/>
            <person name="Stajich J.E."/>
            <person name="Barry K."/>
            <person name="Grigoriev I.V."/>
            <person name="Crous P."/>
            <person name="Smith M.E."/>
        </authorList>
    </citation>
    <scope>NUCLEOTIDE SEQUENCE</scope>
    <source>
        <strain evidence="1">BCRC 34191</strain>
    </source>
</reference>
<organism evidence="1 2">
    <name type="scientific">Coemansia linderi</name>
    <dbReference type="NCBI Taxonomy" id="2663919"/>
    <lineage>
        <taxon>Eukaryota</taxon>
        <taxon>Fungi</taxon>
        <taxon>Fungi incertae sedis</taxon>
        <taxon>Zoopagomycota</taxon>
        <taxon>Kickxellomycotina</taxon>
        <taxon>Kickxellomycetes</taxon>
        <taxon>Kickxellales</taxon>
        <taxon>Kickxellaceae</taxon>
        <taxon>Coemansia</taxon>
    </lineage>
</organism>
<dbReference type="EMBL" id="JANBUK010000155">
    <property type="protein sequence ID" value="KAJ2791389.1"/>
    <property type="molecule type" value="Genomic_DNA"/>
</dbReference>
<gene>
    <name evidence="1" type="ORF">GGI18_001174</name>
</gene>
<proteinExistence type="predicted"/>
<protein>
    <submittedName>
        <fullName evidence="1">Uncharacterized protein</fullName>
    </submittedName>
</protein>
<keyword evidence="2" id="KW-1185">Reference proteome</keyword>
<comment type="caution">
    <text evidence="1">The sequence shown here is derived from an EMBL/GenBank/DDBJ whole genome shotgun (WGS) entry which is preliminary data.</text>
</comment>